<proteinExistence type="predicted"/>
<dbReference type="OrthoDB" id="1551170at2"/>
<keyword evidence="1" id="KW-0805">Transcription regulation</keyword>
<dbReference type="EMBL" id="RCVZ01000014">
    <property type="protein sequence ID" value="RLQ93435.1"/>
    <property type="molecule type" value="Genomic_DNA"/>
</dbReference>
<evidence type="ECO:0000313" key="5">
    <source>
        <dbReference type="EMBL" id="RLQ93435.1"/>
    </source>
</evidence>
<dbReference type="InterPro" id="IPR000835">
    <property type="entry name" value="HTH_MarR-typ"/>
</dbReference>
<feature type="domain" description="HTH marR-type" evidence="4">
    <location>
        <begin position="27"/>
        <end position="123"/>
    </location>
</feature>
<keyword evidence="3" id="KW-0804">Transcription</keyword>
<dbReference type="SMART" id="SM00347">
    <property type="entry name" value="HTH_MARR"/>
    <property type="match status" value="1"/>
</dbReference>
<gene>
    <name evidence="5" type="ORF">D9X91_17175</name>
</gene>
<accession>A0A3L7JT36</accession>
<dbReference type="Gene3D" id="1.10.10.10">
    <property type="entry name" value="Winged helix-like DNA-binding domain superfamily/Winged helix DNA-binding domain"/>
    <property type="match status" value="1"/>
</dbReference>
<protein>
    <submittedName>
        <fullName evidence="5">MarR family transcriptional regulator</fullName>
    </submittedName>
</protein>
<sequence>MLDSYFTNCLYFTANRFSRIMNKMAEEAFAPIGLSPTYAFLIMAVIDQPGMTQKQLSEKLHIAPSTCTRFVDKLIVKQLVDRRQEGKLVYISPTEKGEQLLPDIKKCWKVLYIRYSDILGKEVGDQLSIDLHQLSNQLESK</sequence>
<dbReference type="AlphaFoldDB" id="A0A3L7JT36"/>
<dbReference type="GO" id="GO:0003700">
    <property type="term" value="F:DNA-binding transcription factor activity"/>
    <property type="evidence" value="ECO:0007669"/>
    <property type="project" value="InterPro"/>
</dbReference>
<dbReference type="PANTHER" id="PTHR42756">
    <property type="entry name" value="TRANSCRIPTIONAL REGULATOR, MARR"/>
    <property type="match status" value="1"/>
</dbReference>
<evidence type="ECO:0000313" key="6">
    <source>
        <dbReference type="Proteomes" id="UP000276770"/>
    </source>
</evidence>
<dbReference type="InterPro" id="IPR036388">
    <property type="entry name" value="WH-like_DNA-bd_sf"/>
</dbReference>
<dbReference type="Proteomes" id="UP000276770">
    <property type="component" value="Unassembled WGS sequence"/>
</dbReference>
<dbReference type="InterPro" id="IPR036390">
    <property type="entry name" value="WH_DNA-bd_sf"/>
</dbReference>
<dbReference type="Pfam" id="PF01047">
    <property type="entry name" value="MarR"/>
    <property type="match status" value="1"/>
</dbReference>
<evidence type="ECO:0000256" key="1">
    <source>
        <dbReference type="ARBA" id="ARBA00023015"/>
    </source>
</evidence>
<dbReference type="InterPro" id="IPR011991">
    <property type="entry name" value="ArsR-like_HTH"/>
</dbReference>
<evidence type="ECO:0000259" key="4">
    <source>
        <dbReference type="SMART" id="SM00347"/>
    </source>
</evidence>
<reference evidence="5 6" key="1">
    <citation type="submission" date="2018-10" db="EMBL/GenBank/DDBJ databases">
        <title>Falsibacillus sp. genome draft.</title>
        <authorList>
            <person name="Shi S."/>
        </authorList>
    </citation>
    <scope>NUCLEOTIDE SEQUENCE [LARGE SCALE GENOMIC DNA]</scope>
    <source>
        <strain evidence="5 6">GY 10110</strain>
    </source>
</reference>
<evidence type="ECO:0000256" key="3">
    <source>
        <dbReference type="ARBA" id="ARBA00023163"/>
    </source>
</evidence>
<dbReference type="PANTHER" id="PTHR42756:SF1">
    <property type="entry name" value="TRANSCRIPTIONAL REPRESSOR OF EMRAB OPERON"/>
    <property type="match status" value="1"/>
</dbReference>
<evidence type="ECO:0000256" key="2">
    <source>
        <dbReference type="ARBA" id="ARBA00023125"/>
    </source>
</evidence>
<dbReference type="RefSeq" id="WP_121681887.1">
    <property type="nucleotide sequence ID" value="NZ_RCVZ01000014.1"/>
</dbReference>
<keyword evidence="6" id="KW-1185">Reference proteome</keyword>
<dbReference type="GO" id="GO:0003677">
    <property type="term" value="F:DNA binding"/>
    <property type="evidence" value="ECO:0007669"/>
    <property type="project" value="UniProtKB-KW"/>
</dbReference>
<keyword evidence="2" id="KW-0238">DNA-binding</keyword>
<comment type="caution">
    <text evidence="5">The sequence shown here is derived from an EMBL/GenBank/DDBJ whole genome shotgun (WGS) entry which is preliminary data.</text>
</comment>
<dbReference type="CDD" id="cd00090">
    <property type="entry name" value="HTH_ARSR"/>
    <property type="match status" value="1"/>
</dbReference>
<dbReference type="SUPFAM" id="SSF46785">
    <property type="entry name" value="Winged helix' DNA-binding domain"/>
    <property type="match status" value="1"/>
</dbReference>
<organism evidence="5 6">
    <name type="scientific">Falsibacillus albus</name>
    <dbReference type="NCBI Taxonomy" id="2478915"/>
    <lineage>
        <taxon>Bacteria</taxon>
        <taxon>Bacillati</taxon>
        <taxon>Bacillota</taxon>
        <taxon>Bacilli</taxon>
        <taxon>Bacillales</taxon>
        <taxon>Bacillaceae</taxon>
        <taxon>Falsibacillus</taxon>
    </lineage>
</organism>
<name>A0A3L7JT36_9BACI</name>